<dbReference type="Pfam" id="PF01614">
    <property type="entry name" value="IclR_C"/>
    <property type="match status" value="1"/>
</dbReference>
<protein>
    <submittedName>
        <fullName evidence="6">DNA-binding IclR family transcriptional regulator</fullName>
    </submittedName>
</protein>
<dbReference type="Proteomes" id="UP001549320">
    <property type="component" value="Unassembled WGS sequence"/>
</dbReference>
<dbReference type="SMART" id="SM00346">
    <property type="entry name" value="HTH_ICLR"/>
    <property type="match status" value="1"/>
</dbReference>
<sequence>MTVTHGAQTITRAIRALKILASQSYQGMRLVDLAREMQLERPTAHRLLKALMVEGMLVQDASSRRYTLGPLVFELGLASAHQFNLRDLCAPILEHLAEQTGDTAFLFVRSGTDAVCLSRVQGKYPIQTPAVPVGSRQPLGVSAGGLALLSSLSPTEIKTITQAIDARLSVYGDLDAAEIHRLCAQTQRTGYAWISNRAVPGVSAVGLAVKSENGTPVAAVAVAATMVRMTEKRVLEILPWLQQAAGEVTNIFRA</sequence>
<evidence type="ECO:0000256" key="3">
    <source>
        <dbReference type="ARBA" id="ARBA00023163"/>
    </source>
</evidence>
<dbReference type="InterPro" id="IPR036388">
    <property type="entry name" value="WH-like_DNA-bd_sf"/>
</dbReference>
<name>A0ABV2Q6W8_9BURK</name>
<dbReference type="InterPro" id="IPR050707">
    <property type="entry name" value="HTH_MetabolicPath_Reg"/>
</dbReference>
<keyword evidence="2 6" id="KW-0238">DNA-binding</keyword>
<evidence type="ECO:0000256" key="1">
    <source>
        <dbReference type="ARBA" id="ARBA00023015"/>
    </source>
</evidence>
<evidence type="ECO:0000256" key="2">
    <source>
        <dbReference type="ARBA" id="ARBA00023125"/>
    </source>
</evidence>
<organism evidence="6 7">
    <name type="scientific">Ottowia thiooxydans</name>
    <dbReference type="NCBI Taxonomy" id="219182"/>
    <lineage>
        <taxon>Bacteria</taxon>
        <taxon>Pseudomonadati</taxon>
        <taxon>Pseudomonadota</taxon>
        <taxon>Betaproteobacteria</taxon>
        <taxon>Burkholderiales</taxon>
        <taxon>Comamonadaceae</taxon>
        <taxon>Ottowia</taxon>
    </lineage>
</organism>
<evidence type="ECO:0000313" key="6">
    <source>
        <dbReference type="EMBL" id="MET4576771.1"/>
    </source>
</evidence>
<dbReference type="PROSITE" id="PS51078">
    <property type="entry name" value="ICLR_ED"/>
    <property type="match status" value="1"/>
</dbReference>
<dbReference type="InterPro" id="IPR005471">
    <property type="entry name" value="Tscrpt_reg_IclR_N"/>
</dbReference>
<comment type="caution">
    <text evidence="6">The sequence shown here is derived from an EMBL/GenBank/DDBJ whole genome shotgun (WGS) entry which is preliminary data.</text>
</comment>
<dbReference type="RefSeq" id="WP_354442834.1">
    <property type="nucleotide sequence ID" value="NZ_JBEPSH010000003.1"/>
</dbReference>
<dbReference type="SUPFAM" id="SSF55781">
    <property type="entry name" value="GAF domain-like"/>
    <property type="match status" value="1"/>
</dbReference>
<reference evidence="6 7" key="1">
    <citation type="submission" date="2024-06" db="EMBL/GenBank/DDBJ databases">
        <title>Sorghum-associated microbial communities from plants grown in Nebraska, USA.</title>
        <authorList>
            <person name="Schachtman D."/>
        </authorList>
    </citation>
    <scope>NUCLEOTIDE SEQUENCE [LARGE SCALE GENOMIC DNA]</scope>
    <source>
        <strain evidence="6 7">2709</strain>
    </source>
</reference>
<keyword evidence="7" id="KW-1185">Reference proteome</keyword>
<evidence type="ECO:0000313" key="7">
    <source>
        <dbReference type="Proteomes" id="UP001549320"/>
    </source>
</evidence>
<dbReference type="Pfam" id="PF09339">
    <property type="entry name" value="HTH_IclR"/>
    <property type="match status" value="1"/>
</dbReference>
<dbReference type="EMBL" id="JBEPSH010000003">
    <property type="protein sequence ID" value="MET4576771.1"/>
    <property type="molecule type" value="Genomic_DNA"/>
</dbReference>
<accession>A0ABV2Q6W8</accession>
<keyword evidence="1" id="KW-0805">Transcription regulation</keyword>
<dbReference type="InterPro" id="IPR036390">
    <property type="entry name" value="WH_DNA-bd_sf"/>
</dbReference>
<dbReference type="InterPro" id="IPR014757">
    <property type="entry name" value="Tscrpt_reg_IclR_C"/>
</dbReference>
<feature type="domain" description="IclR-ED" evidence="5">
    <location>
        <begin position="71"/>
        <end position="254"/>
    </location>
</feature>
<feature type="domain" description="HTH iclR-type" evidence="4">
    <location>
        <begin position="7"/>
        <end position="70"/>
    </location>
</feature>
<gene>
    <name evidence="6" type="ORF">ABIE13_001880</name>
</gene>
<dbReference type="Gene3D" id="1.10.10.10">
    <property type="entry name" value="Winged helix-like DNA-binding domain superfamily/Winged helix DNA-binding domain"/>
    <property type="match status" value="1"/>
</dbReference>
<dbReference type="SUPFAM" id="SSF46785">
    <property type="entry name" value="Winged helix' DNA-binding domain"/>
    <property type="match status" value="1"/>
</dbReference>
<dbReference type="PANTHER" id="PTHR30136">
    <property type="entry name" value="HELIX-TURN-HELIX TRANSCRIPTIONAL REGULATOR, ICLR FAMILY"/>
    <property type="match status" value="1"/>
</dbReference>
<dbReference type="Gene3D" id="3.30.450.40">
    <property type="match status" value="1"/>
</dbReference>
<keyword evidence="3" id="KW-0804">Transcription</keyword>
<dbReference type="InterPro" id="IPR029016">
    <property type="entry name" value="GAF-like_dom_sf"/>
</dbReference>
<evidence type="ECO:0000259" key="5">
    <source>
        <dbReference type="PROSITE" id="PS51078"/>
    </source>
</evidence>
<proteinExistence type="predicted"/>
<dbReference type="GO" id="GO:0003677">
    <property type="term" value="F:DNA binding"/>
    <property type="evidence" value="ECO:0007669"/>
    <property type="project" value="UniProtKB-KW"/>
</dbReference>
<dbReference type="PROSITE" id="PS51077">
    <property type="entry name" value="HTH_ICLR"/>
    <property type="match status" value="1"/>
</dbReference>
<dbReference type="PANTHER" id="PTHR30136:SF39">
    <property type="entry name" value="TRANSCRIPTIONAL REGULATORY PROTEIN"/>
    <property type="match status" value="1"/>
</dbReference>
<evidence type="ECO:0000259" key="4">
    <source>
        <dbReference type="PROSITE" id="PS51077"/>
    </source>
</evidence>